<dbReference type="EMBL" id="RQXT01000021">
    <property type="protein sequence ID" value="RRH99692.1"/>
    <property type="molecule type" value="Genomic_DNA"/>
</dbReference>
<reference evidence="2 3" key="1">
    <citation type="submission" date="2018-11" db="EMBL/GenBank/DDBJ databases">
        <title>the genome of Mesorhizobium tamadayense DSM 28320.</title>
        <authorList>
            <person name="Gao J."/>
        </authorList>
    </citation>
    <scope>NUCLEOTIDE SEQUENCE [LARGE SCALE GENOMIC DNA]</scope>
    <source>
        <strain evidence="2 3">DSM 28320</strain>
    </source>
</reference>
<dbReference type="OrthoDB" id="8005824at2"/>
<evidence type="ECO:0000313" key="2">
    <source>
        <dbReference type="EMBL" id="RRH99692.1"/>
    </source>
</evidence>
<comment type="caution">
    <text evidence="2">The sequence shown here is derived from an EMBL/GenBank/DDBJ whole genome shotgun (WGS) entry which is preliminary data.</text>
</comment>
<sequence>MDLYSTLSLWLTNIRSLAELDDFCRQIWKLYGEESLGEDDAERLCVKADRQRADVRKDRKGSYVLPRSCYPQRSRSERSRREAAHGQRDPLRWGRKRRLARMQAVRPEFAGAFTEGESAALYIVMSDCRQHGRCDRSVKEIGDRAGVGATTVRNALRKASRLGLLRVTERRQWRARNLTNHIVVVHRRQIAWIAKFRPNLGLKFYPTAFKKAASTGSSRNKQSKRPFNSRSDWPPDGLKPFPSHASPTG</sequence>
<dbReference type="Proteomes" id="UP000273786">
    <property type="component" value="Unassembled WGS sequence"/>
</dbReference>
<accession>A0A3P3FNE8</accession>
<evidence type="ECO:0000256" key="1">
    <source>
        <dbReference type="SAM" id="MobiDB-lite"/>
    </source>
</evidence>
<name>A0A3P3FNE8_9HYPH</name>
<gene>
    <name evidence="2" type="ORF">EH240_17960</name>
</gene>
<dbReference type="RefSeq" id="WP_125000658.1">
    <property type="nucleotide sequence ID" value="NZ_RQXT01000021.1"/>
</dbReference>
<feature type="region of interest" description="Disordered" evidence="1">
    <location>
        <begin position="70"/>
        <end position="90"/>
    </location>
</feature>
<feature type="compositionally biased region" description="Basic and acidic residues" evidence="1">
    <location>
        <begin position="74"/>
        <end position="90"/>
    </location>
</feature>
<proteinExistence type="predicted"/>
<keyword evidence="3" id="KW-1185">Reference proteome</keyword>
<evidence type="ECO:0000313" key="3">
    <source>
        <dbReference type="Proteomes" id="UP000273786"/>
    </source>
</evidence>
<protein>
    <submittedName>
        <fullName evidence="2">Uncharacterized protein</fullName>
    </submittedName>
</protein>
<dbReference type="AlphaFoldDB" id="A0A3P3FNE8"/>
<feature type="region of interest" description="Disordered" evidence="1">
    <location>
        <begin position="212"/>
        <end position="249"/>
    </location>
</feature>
<organism evidence="2 3">
    <name type="scientific">Mesorhizobium tamadayense</name>
    <dbReference type="NCBI Taxonomy" id="425306"/>
    <lineage>
        <taxon>Bacteria</taxon>
        <taxon>Pseudomonadati</taxon>
        <taxon>Pseudomonadota</taxon>
        <taxon>Alphaproteobacteria</taxon>
        <taxon>Hyphomicrobiales</taxon>
        <taxon>Phyllobacteriaceae</taxon>
        <taxon>Mesorhizobium</taxon>
    </lineage>
</organism>
<feature type="compositionally biased region" description="Polar residues" evidence="1">
    <location>
        <begin position="214"/>
        <end position="231"/>
    </location>
</feature>